<keyword evidence="3" id="KW-1133">Transmembrane helix</keyword>
<feature type="transmembrane region" description="Helical" evidence="3">
    <location>
        <begin position="419"/>
        <end position="448"/>
    </location>
</feature>
<dbReference type="PIRSF" id="PIRSF005690">
    <property type="entry name" value="GerBA"/>
    <property type="match status" value="1"/>
</dbReference>
<dbReference type="RefSeq" id="WP_232184411.1">
    <property type="nucleotide sequence ID" value="NZ_JAIOAP010000002.1"/>
</dbReference>
<evidence type="ECO:0000256" key="2">
    <source>
        <dbReference type="ARBA" id="ARBA00023136"/>
    </source>
</evidence>
<organism evidence="4 5">
    <name type="scientific">Cohnella silvisoli</name>
    <dbReference type="NCBI Taxonomy" id="2873699"/>
    <lineage>
        <taxon>Bacteria</taxon>
        <taxon>Bacillati</taxon>
        <taxon>Bacillota</taxon>
        <taxon>Bacilli</taxon>
        <taxon>Bacillales</taxon>
        <taxon>Paenibacillaceae</taxon>
        <taxon>Cohnella</taxon>
    </lineage>
</organism>
<sequence>MIRQSLRWEGFILKLKKGTGKRIVDEITERLGQSPDFVCHEFEINPGLRFSCIYISTIVSTEQIDEFMLKPIMERSQDEEASHDPMGWLKSLIPKAQSKEGSETSEGIRNLLEGHCLLIPSVGDFYLCYDVSKGQNRSVSEPTTEASIRGPREGLVEDIARNVSLIRKRLKSEHLVFEPLVIGTETKTKVYLTYIDNIASAPVVDEFRRRLKSIHTDSILESSYIEEWIQDTALSPFPQLISTERPDSVVAKLVEGQIGVMTDGTPIVLFGPITLFELFNSPEDYYQRADIATLSRWLRMLAFMLSIFVPALYIAIVSYHQELLPTSLLISLAAQREEVPFPAFIEAAIMTVTFEILREAGLRMPRIAGQSISIVGAVVLGQAAVEAGLVSAAMVIVVSLTAISNFVSPNYSFGIAQRIIQFAFMLLAGLMGLFGLMCGVFFLLVHLVSLRSFGVKYLTPFAPVVLSDWKDTLVRVPRFMMKRFPNKRMANK</sequence>
<evidence type="ECO:0000256" key="3">
    <source>
        <dbReference type="SAM" id="Phobius"/>
    </source>
</evidence>
<keyword evidence="2 3" id="KW-0472">Membrane</keyword>
<evidence type="ECO:0000256" key="1">
    <source>
        <dbReference type="ARBA" id="ARBA00005278"/>
    </source>
</evidence>
<proteinExistence type="inferred from homology"/>
<keyword evidence="3" id="KW-0812">Transmembrane</keyword>
<feature type="transmembrane region" description="Helical" evidence="3">
    <location>
        <begin position="297"/>
        <end position="319"/>
    </location>
</feature>
<dbReference type="Proteomes" id="UP001493487">
    <property type="component" value="Unassembled WGS sequence"/>
</dbReference>
<comment type="similarity">
    <text evidence="1">Belongs to the GerABKA family.</text>
</comment>
<dbReference type="InterPro" id="IPR050768">
    <property type="entry name" value="UPF0353/GerABKA_families"/>
</dbReference>
<dbReference type="PANTHER" id="PTHR22550">
    <property type="entry name" value="SPORE GERMINATION PROTEIN"/>
    <property type="match status" value="1"/>
</dbReference>
<reference evidence="4 5" key="1">
    <citation type="journal article" date="2023" name="Genome Announc.">
        <title>Pan-Genome Analyses of the Genus Cohnella and Proposal of the Novel Species Cohnella silvisoli sp. nov., Isolated from Forest Soil.</title>
        <authorList>
            <person name="Wang C."/>
            <person name="Mao L."/>
            <person name="Bao G."/>
            <person name="Zhu H."/>
        </authorList>
    </citation>
    <scope>NUCLEOTIDE SEQUENCE [LARGE SCALE GENOMIC DNA]</scope>
    <source>
        <strain evidence="4 5">NL03-T5-1</strain>
    </source>
</reference>
<evidence type="ECO:0000313" key="5">
    <source>
        <dbReference type="Proteomes" id="UP001493487"/>
    </source>
</evidence>
<evidence type="ECO:0000313" key="4">
    <source>
        <dbReference type="EMBL" id="MEQ4483268.1"/>
    </source>
</evidence>
<feature type="transmembrane region" description="Helical" evidence="3">
    <location>
        <begin position="378"/>
        <end position="407"/>
    </location>
</feature>
<comment type="caution">
    <text evidence="4">The sequence shown here is derived from an EMBL/GenBank/DDBJ whole genome shotgun (WGS) entry which is preliminary data.</text>
</comment>
<dbReference type="Pfam" id="PF03323">
    <property type="entry name" value="GerA"/>
    <property type="match status" value="1"/>
</dbReference>
<gene>
    <name evidence="4" type="ORF">QJS35_12795</name>
</gene>
<dbReference type="PANTHER" id="PTHR22550:SF5">
    <property type="entry name" value="LEUCINE ZIPPER PROTEIN 4"/>
    <property type="match status" value="1"/>
</dbReference>
<name>A0ABV1KT43_9BACL</name>
<protein>
    <submittedName>
        <fullName evidence="4">Spore germination protein</fullName>
    </submittedName>
</protein>
<keyword evidence="5" id="KW-1185">Reference proteome</keyword>
<dbReference type="InterPro" id="IPR004995">
    <property type="entry name" value="Spore_Ger"/>
</dbReference>
<dbReference type="EMBL" id="JASKHM010000006">
    <property type="protein sequence ID" value="MEQ4483268.1"/>
    <property type="molecule type" value="Genomic_DNA"/>
</dbReference>
<accession>A0ABV1KT43</accession>